<dbReference type="EMBL" id="NMVI01000029">
    <property type="protein sequence ID" value="OYN84077.1"/>
    <property type="molecule type" value="Genomic_DNA"/>
</dbReference>
<organism evidence="6 7">
    <name type="scientific">Parenemella sanctibonifatiensis</name>
    <dbReference type="NCBI Taxonomy" id="2016505"/>
    <lineage>
        <taxon>Bacteria</taxon>
        <taxon>Bacillati</taxon>
        <taxon>Actinomycetota</taxon>
        <taxon>Actinomycetes</taxon>
        <taxon>Propionibacteriales</taxon>
        <taxon>Propionibacteriaceae</taxon>
        <taxon>Parenemella</taxon>
    </lineage>
</organism>
<dbReference type="AlphaFoldDB" id="A0A255DXM8"/>
<dbReference type="InterPro" id="IPR002641">
    <property type="entry name" value="PNPLA_dom"/>
</dbReference>
<feature type="domain" description="PNPLA" evidence="5">
    <location>
        <begin position="16"/>
        <end position="176"/>
    </location>
</feature>
<comment type="caution">
    <text evidence="6">The sequence shown here is derived from an EMBL/GenBank/DDBJ whole genome shotgun (WGS) entry which is preliminary data.</text>
</comment>
<protein>
    <submittedName>
        <fullName evidence="6">Esterase</fullName>
    </submittedName>
</protein>
<feature type="short sequence motif" description="GXSXG" evidence="4">
    <location>
        <begin position="47"/>
        <end position="51"/>
    </location>
</feature>
<dbReference type="GO" id="GO:0016042">
    <property type="term" value="P:lipid catabolic process"/>
    <property type="evidence" value="ECO:0007669"/>
    <property type="project" value="UniProtKB-UniRule"/>
</dbReference>
<feature type="active site" description="Nucleophile" evidence="4">
    <location>
        <position position="49"/>
    </location>
</feature>
<sequence length="311" mass="33133">MTTATGTSPTGTTVALALGGGGARGYAHIGVLKALAERNCTVVGLAGTSMGALVGGLYAAGALDQFEDWAMSLNQRKVLRMLDPAFGQPGAVRLERVLSRISEMLDDAQIEDLQIHYVATATDLNHWREVWFRRGPVDVAIRASIAIPSVITPVMIHGRLLVDGGVLNPVPMEALAGVDADLVVSVDLSGPATGATSLRPVTHESAAPEGGEPWLAKLRGMLGLRPRTDTESVEERVLEDLPEGLRTFDVLNGSLEAMQALITRYRRAAHPADVEMAIPRNSCGVLDFHRAPEMIELGYRTAVESLDRAGV</sequence>
<evidence type="ECO:0000313" key="7">
    <source>
        <dbReference type="Proteomes" id="UP000216533"/>
    </source>
</evidence>
<gene>
    <name evidence="6" type="ORF">CGZ92_13580</name>
</gene>
<dbReference type="Gene3D" id="3.40.1090.10">
    <property type="entry name" value="Cytosolic phospholipase A2 catalytic domain"/>
    <property type="match status" value="2"/>
</dbReference>
<evidence type="ECO:0000313" key="6">
    <source>
        <dbReference type="EMBL" id="OYN84077.1"/>
    </source>
</evidence>
<dbReference type="PROSITE" id="PS51635">
    <property type="entry name" value="PNPLA"/>
    <property type="match status" value="1"/>
</dbReference>
<evidence type="ECO:0000256" key="4">
    <source>
        <dbReference type="PROSITE-ProRule" id="PRU01161"/>
    </source>
</evidence>
<dbReference type="PANTHER" id="PTHR14226:SF76">
    <property type="entry name" value="NTE FAMILY PROTEIN RSSA"/>
    <property type="match status" value="1"/>
</dbReference>
<keyword evidence="3 4" id="KW-0443">Lipid metabolism</keyword>
<name>A0A255DXM8_9ACTN</name>
<accession>A0A255DXM8</accession>
<feature type="short sequence motif" description="GXGXXG" evidence="4">
    <location>
        <begin position="20"/>
        <end position="25"/>
    </location>
</feature>
<evidence type="ECO:0000259" key="5">
    <source>
        <dbReference type="PROSITE" id="PS51635"/>
    </source>
</evidence>
<dbReference type="InterPro" id="IPR050301">
    <property type="entry name" value="NTE"/>
</dbReference>
<reference evidence="6 7" key="1">
    <citation type="submission" date="2017-07" db="EMBL/GenBank/DDBJ databases">
        <title>Draft whole genome sequences of clinical Proprionibacteriaceae strains.</title>
        <authorList>
            <person name="Bernier A.-M."/>
            <person name="Bernard K."/>
            <person name="Domingo M.-C."/>
        </authorList>
    </citation>
    <scope>NUCLEOTIDE SEQUENCE [LARGE SCALE GENOMIC DNA]</scope>
    <source>
        <strain evidence="6 7">NML 160184</strain>
    </source>
</reference>
<dbReference type="GO" id="GO:0016787">
    <property type="term" value="F:hydrolase activity"/>
    <property type="evidence" value="ECO:0007669"/>
    <property type="project" value="UniProtKB-UniRule"/>
</dbReference>
<dbReference type="PANTHER" id="PTHR14226">
    <property type="entry name" value="NEUROPATHY TARGET ESTERASE/SWISS CHEESE D.MELANOGASTER"/>
    <property type="match status" value="1"/>
</dbReference>
<dbReference type="InterPro" id="IPR016035">
    <property type="entry name" value="Acyl_Trfase/lysoPLipase"/>
</dbReference>
<dbReference type="Pfam" id="PF01734">
    <property type="entry name" value="Patatin"/>
    <property type="match status" value="1"/>
</dbReference>
<keyword evidence="1 4" id="KW-0378">Hydrolase</keyword>
<feature type="active site" description="Proton acceptor" evidence="4">
    <location>
        <position position="163"/>
    </location>
</feature>
<dbReference type="SUPFAM" id="SSF52151">
    <property type="entry name" value="FabD/lysophospholipase-like"/>
    <property type="match status" value="1"/>
</dbReference>
<evidence type="ECO:0000256" key="1">
    <source>
        <dbReference type="ARBA" id="ARBA00022801"/>
    </source>
</evidence>
<evidence type="ECO:0000256" key="2">
    <source>
        <dbReference type="ARBA" id="ARBA00022963"/>
    </source>
</evidence>
<feature type="short sequence motif" description="DGA/G" evidence="4">
    <location>
        <begin position="163"/>
        <end position="165"/>
    </location>
</feature>
<dbReference type="Proteomes" id="UP000216533">
    <property type="component" value="Unassembled WGS sequence"/>
</dbReference>
<dbReference type="RefSeq" id="WP_094451908.1">
    <property type="nucleotide sequence ID" value="NZ_NMVI01000029.1"/>
</dbReference>
<keyword evidence="2 4" id="KW-0442">Lipid degradation</keyword>
<evidence type="ECO:0000256" key="3">
    <source>
        <dbReference type="ARBA" id="ARBA00023098"/>
    </source>
</evidence>
<proteinExistence type="predicted"/>